<dbReference type="EMBL" id="BGPR01020534">
    <property type="protein sequence ID" value="GBN84883.1"/>
    <property type="molecule type" value="Genomic_DNA"/>
</dbReference>
<keyword evidence="2" id="KW-1185">Reference proteome</keyword>
<gene>
    <name evidence="1" type="ORF">AVEN_195302_1</name>
</gene>
<evidence type="ECO:0000313" key="1">
    <source>
        <dbReference type="EMBL" id="GBN84883.1"/>
    </source>
</evidence>
<evidence type="ECO:0000313" key="2">
    <source>
        <dbReference type="Proteomes" id="UP000499080"/>
    </source>
</evidence>
<dbReference type="Proteomes" id="UP000499080">
    <property type="component" value="Unassembled WGS sequence"/>
</dbReference>
<sequence length="135" mass="15563">MDDGSRQFAGMPCAILLPNRLSSEDHRRRAHGHSIKVADREKFHGPAGSRCGQVWRDVSWNSGMSLSTIAVSRYAPQPREEYTMTRTISEGLIDEQGVTARGQLPHLDQNSGRRDSFRFVDFLRWWLFVRRRVFS</sequence>
<comment type="caution">
    <text evidence="1">The sequence shown here is derived from an EMBL/GenBank/DDBJ whole genome shotgun (WGS) entry which is preliminary data.</text>
</comment>
<dbReference type="AlphaFoldDB" id="A0A4Y2SAL3"/>
<accession>A0A4Y2SAL3</accession>
<reference evidence="1 2" key="1">
    <citation type="journal article" date="2019" name="Sci. Rep.">
        <title>Orb-weaving spider Araneus ventricosus genome elucidates the spidroin gene catalogue.</title>
        <authorList>
            <person name="Kono N."/>
            <person name="Nakamura H."/>
            <person name="Ohtoshi R."/>
            <person name="Moran D.A.P."/>
            <person name="Shinohara A."/>
            <person name="Yoshida Y."/>
            <person name="Fujiwara M."/>
            <person name="Mori M."/>
            <person name="Tomita M."/>
            <person name="Arakawa K."/>
        </authorList>
    </citation>
    <scope>NUCLEOTIDE SEQUENCE [LARGE SCALE GENOMIC DNA]</scope>
</reference>
<protein>
    <submittedName>
        <fullName evidence="1">Uncharacterized protein</fullName>
    </submittedName>
</protein>
<proteinExistence type="predicted"/>
<name>A0A4Y2SAL3_ARAVE</name>
<organism evidence="1 2">
    <name type="scientific">Araneus ventricosus</name>
    <name type="common">Orbweaver spider</name>
    <name type="synonym">Epeira ventricosa</name>
    <dbReference type="NCBI Taxonomy" id="182803"/>
    <lineage>
        <taxon>Eukaryota</taxon>
        <taxon>Metazoa</taxon>
        <taxon>Ecdysozoa</taxon>
        <taxon>Arthropoda</taxon>
        <taxon>Chelicerata</taxon>
        <taxon>Arachnida</taxon>
        <taxon>Araneae</taxon>
        <taxon>Araneomorphae</taxon>
        <taxon>Entelegynae</taxon>
        <taxon>Araneoidea</taxon>
        <taxon>Araneidae</taxon>
        <taxon>Araneus</taxon>
    </lineage>
</organism>